<dbReference type="InParanoid" id="A0A3N0VBS5"/>
<dbReference type="GO" id="GO:0016020">
    <property type="term" value="C:membrane"/>
    <property type="evidence" value="ECO:0007669"/>
    <property type="project" value="UniProtKB-SubCell"/>
</dbReference>
<dbReference type="EMBL" id="RJVO01000004">
    <property type="protein sequence ID" value="ROH89718.1"/>
    <property type="molecule type" value="Genomic_DNA"/>
</dbReference>
<dbReference type="AlphaFoldDB" id="A0A3N0VBS5"/>
<evidence type="ECO:0000313" key="5">
    <source>
        <dbReference type="EMBL" id="ROH89718.1"/>
    </source>
</evidence>
<keyword evidence="4" id="KW-0472">Membrane</keyword>
<evidence type="ECO:0000256" key="2">
    <source>
        <dbReference type="ARBA" id="ARBA00022692"/>
    </source>
</evidence>
<proteinExistence type="predicted"/>
<keyword evidence="2" id="KW-0812">Transmembrane</keyword>
<organism evidence="5 6">
    <name type="scientific">Stagnimonas aquatica</name>
    <dbReference type="NCBI Taxonomy" id="2689987"/>
    <lineage>
        <taxon>Bacteria</taxon>
        <taxon>Pseudomonadati</taxon>
        <taxon>Pseudomonadota</taxon>
        <taxon>Gammaproteobacteria</taxon>
        <taxon>Nevskiales</taxon>
        <taxon>Nevskiaceae</taxon>
        <taxon>Stagnimonas</taxon>
    </lineage>
</organism>
<dbReference type="Proteomes" id="UP000282106">
    <property type="component" value="Unassembled WGS sequence"/>
</dbReference>
<evidence type="ECO:0000313" key="6">
    <source>
        <dbReference type="Proteomes" id="UP000282106"/>
    </source>
</evidence>
<comment type="subcellular location">
    <subcellularLocation>
        <location evidence="1">Membrane</location>
        <topology evidence="1">Multi-pass membrane protein</topology>
    </subcellularLocation>
</comment>
<protein>
    <submittedName>
        <fullName evidence="5">Ion transporter</fullName>
    </submittedName>
</protein>
<name>A0A3N0VBS5_9GAMM</name>
<dbReference type="Gene3D" id="1.20.120.350">
    <property type="entry name" value="Voltage-gated potassium channels. Chain C"/>
    <property type="match status" value="1"/>
</dbReference>
<reference evidence="5 6" key="1">
    <citation type="submission" date="2018-10" db="EMBL/GenBank/DDBJ databases">
        <authorList>
            <person name="Chen W.-M."/>
        </authorList>
    </citation>
    <scope>NUCLEOTIDE SEQUENCE [LARGE SCALE GENOMIC DNA]</scope>
    <source>
        <strain evidence="5 6">THS-13</strain>
    </source>
</reference>
<keyword evidence="6" id="KW-1185">Reference proteome</keyword>
<evidence type="ECO:0000256" key="4">
    <source>
        <dbReference type="ARBA" id="ARBA00023136"/>
    </source>
</evidence>
<evidence type="ECO:0000256" key="1">
    <source>
        <dbReference type="ARBA" id="ARBA00004141"/>
    </source>
</evidence>
<keyword evidence="3" id="KW-1133">Transmembrane helix</keyword>
<dbReference type="SUPFAM" id="SSF81324">
    <property type="entry name" value="Voltage-gated potassium channels"/>
    <property type="match status" value="1"/>
</dbReference>
<dbReference type="InterPro" id="IPR027359">
    <property type="entry name" value="Volt_channel_dom_sf"/>
</dbReference>
<comment type="caution">
    <text evidence="5">The sequence shown here is derived from an EMBL/GenBank/DDBJ whole genome shotgun (WGS) entry which is preliminary data.</text>
</comment>
<sequence>MLVLALFSIGLLSWETWGTVSETQRRWILGADYLVCAIFAAEFLWQWRRAGWQRGYLLRNWYEILGMIPVSSPALRGFRLFRVIRILILLSRFGMAADRALGRGYTYRLVNRVSERLIELISARITLAVLDEVCEVLQKGHYTKNVARALDENREALRAMALEKVLADPQMRRFQRIPFFNDISNAAVEASLRVATELLHDPRTDEFVADVLRENIQQIRTAVAANHPEQRLPPTPGS</sequence>
<gene>
    <name evidence="5" type="ORF">ED208_10340</name>
</gene>
<evidence type="ECO:0000256" key="3">
    <source>
        <dbReference type="ARBA" id="ARBA00022989"/>
    </source>
</evidence>
<accession>A0A3N0VBS5</accession>